<dbReference type="Proteomes" id="UP000236161">
    <property type="component" value="Unassembled WGS sequence"/>
</dbReference>
<name>A0A2I0AED2_9ASPA</name>
<proteinExistence type="predicted"/>
<dbReference type="AlphaFoldDB" id="A0A2I0AED2"/>
<organism evidence="1 2">
    <name type="scientific">Apostasia shenzhenica</name>
    <dbReference type="NCBI Taxonomy" id="1088818"/>
    <lineage>
        <taxon>Eukaryota</taxon>
        <taxon>Viridiplantae</taxon>
        <taxon>Streptophyta</taxon>
        <taxon>Embryophyta</taxon>
        <taxon>Tracheophyta</taxon>
        <taxon>Spermatophyta</taxon>
        <taxon>Magnoliopsida</taxon>
        <taxon>Liliopsida</taxon>
        <taxon>Asparagales</taxon>
        <taxon>Orchidaceae</taxon>
        <taxon>Apostasioideae</taxon>
        <taxon>Apostasia</taxon>
    </lineage>
</organism>
<keyword evidence="2" id="KW-1185">Reference proteome</keyword>
<reference evidence="1 2" key="1">
    <citation type="journal article" date="2017" name="Nature">
        <title>The Apostasia genome and the evolution of orchids.</title>
        <authorList>
            <person name="Zhang G.Q."/>
            <person name="Liu K.W."/>
            <person name="Li Z."/>
            <person name="Lohaus R."/>
            <person name="Hsiao Y.Y."/>
            <person name="Niu S.C."/>
            <person name="Wang J.Y."/>
            <person name="Lin Y.C."/>
            <person name="Xu Q."/>
            <person name="Chen L.J."/>
            <person name="Yoshida K."/>
            <person name="Fujiwara S."/>
            <person name="Wang Z.W."/>
            <person name="Zhang Y.Q."/>
            <person name="Mitsuda N."/>
            <person name="Wang M."/>
            <person name="Liu G.H."/>
            <person name="Pecoraro L."/>
            <person name="Huang H.X."/>
            <person name="Xiao X.J."/>
            <person name="Lin M."/>
            <person name="Wu X.Y."/>
            <person name="Wu W.L."/>
            <person name="Chen Y.Y."/>
            <person name="Chang S.B."/>
            <person name="Sakamoto S."/>
            <person name="Ohme-Takagi M."/>
            <person name="Yagi M."/>
            <person name="Zeng S.J."/>
            <person name="Shen C.Y."/>
            <person name="Yeh C.M."/>
            <person name="Luo Y.B."/>
            <person name="Tsai W.C."/>
            <person name="Van de Peer Y."/>
            <person name="Liu Z.J."/>
        </authorList>
    </citation>
    <scope>NUCLEOTIDE SEQUENCE [LARGE SCALE GENOMIC DNA]</scope>
    <source>
        <strain evidence="2">cv. Shenzhen</strain>
        <tissue evidence="1">Stem</tissue>
    </source>
</reference>
<protein>
    <submittedName>
        <fullName evidence="1">Uncharacterized protein</fullName>
    </submittedName>
</protein>
<dbReference type="EMBL" id="KZ451988">
    <property type="protein sequence ID" value="PKA53907.1"/>
    <property type="molecule type" value="Genomic_DNA"/>
</dbReference>
<evidence type="ECO:0000313" key="2">
    <source>
        <dbReference type="Proteomes" id="UP000236161"/>
    </source>
</evidence>
<gene>
    <name evidence="1" type="ORF">AXF42_Ash011387</name>
</gene>
<evidence type="ECO:0000313" key="1">
    <source>
        <dbReference type="EMBL" id="PKA53907.1"/>
    </source>
</evidence>
<accession>A0A2I0AED2</accession>
<sequence>MLLEAAVESTPPDDTHCCWKTGGNLIVSIIEESMRKAQYIAAPSKNIRNLKRLPLASASIERSLTARITGV</sequence>